<dbReference type="EMBL" id="SLUI01000004">
    <property type="protein sequence ID" value="TCL38259.1"/>
    <property type="molecule type" value="Genomic_DNA"/>
</dbReference>
<dbReference type="AlphaFoldDB" id="A0A4R1Q7X6"/>
<accession>A0A4R1Q7X6</accession>
<gene>
    <name evidence="1" type="ORF">EV210_104242</name>
</gene>
<dbReference type="Proteomes" id="UP000295063">
    <property type="component" value="Unassembled WGS sequence"/>
</dbReference>
<keyword evidence="2" id="KW-1185">Reference proteome</keyword>
<name>A0A4R1Q7X6_9FIRM</name>
<comment type="caution">
    <text evidence="1">The sequence shown here is derived from an EMBL/GenBank/DDBJ whole genome shotgun (WGS) entry which is preliminary data.</text>
</comment>
<proteinExistence type="predicted"/>
<sequence>MESGLFKLTAQIVENTIEALTLTKYMNPSQREAATRDATEIVLMTMHHTVRLLDQEDVDKPIAFECQK</sequence>
<evidence type="ECO:0000313" key="1">
    <source>
        <dbReference type="EMBL" id="TCL38259.1"/>
    </source>
</evidence>
<evidence type="ECO:0000313" key="2">
    <source>
        <dbReference type="Proteomes" id="UP000295063"/>
    </source>
</evidence>
<protein>
    <submittedName>
        <fullName evidence="1">Uncharacterized protein</fullName>
    </submittedName>
</protein>
<reference evidence="1 2" key="1">
    <citation type="submission" date="2019-03" db="EMBL/GenBank/DDBJ databases">
        <title>Genomic Encyclopedia of Type Strains, Phase IV (KMG-IV): sequencing the most valuable type-strain genomes for metagenomic binning, comparative biology and taxonomic classification.</title>
        <authorList>
            <person name="Goeker M."/>
        </authorList>
    </citation>
    <scope>NUCLEOTIDE SEQUENCE [LARGE SCALE GENOMIC DNA]</scope>
    <source>
        <strain evidence="1 2">DSM 15969</strain>
    </source>
</reference>
<organism evidence="1 2">
    <name type="scientific">Anaerospora hongkongensis</name>
    <dbReference type="NCBI Taxonomy" id="244830"/>
    <lineage>
        <taxon>Bacteria</taxon>
        <taxon>Bacillati</taxon>
        <taxon>Bacillota</taxon>
        <taxon>Negativicutes</taxon>
        <taxon>Selenomonadales</taxon>
        <taxon>Sporomusaceae</taxon>
        <taxon>Anaerospora</taxon>
    </lineage>
</organism>